<dbReference type="EMBL" id="JASPKZ010003864">
    <property type="protein sequence ID" value="KAJ9591524.1"/>
    <property type="molecule type" value="Genomic_DNA"/>
</dbReference>
<evidence type="ECO:0000313" key="1">
    <source>
        <dbReference type="EMBL" id="KAJ9591524.1"/>
    </source>
</evidence>
<protein>
    <recommendedName>
        <fullName evidence="3">TELO2-interacting protein 2</fullName>
    </recommendedName>
</protein>
<sequence length="436" mass="49988">MEALLHVVQFLNEGHYSLPGHLWLDIENVVQKTFIPLIKIGTERPCEASDFEKYLPDIELKLKNLVITFAEIEKKCGVDKVFPKNLAVNILLLCGEHASQDSWTSDKTIQLCEDLLEILYKFWHCSSVSELLTGAEYEALLSPALLALRPKLLKNTWKTFPAAISCYHWLLFHIKSPHLGPHLTSVVPTALIILDDFVPENKILGIRCLQHITDNATRTELGWYGHGDVIYKSLERLIYERDAIIIEPLISCLIVVLNKLDGGYIKDQNNYEWSRYDEILDKLLQQMELEDRLALRMAYVKHLPALVQASGLRMCRWSNKFLKVCSRYLEVAGFSEQREAPYVLQAVQAFVSNCWPVVPHHAPGLLHMFLRLLYDLTELDNTPHDICKLIEQCVCVVIKIAPTESHIACDNIVTQTRFNSEFTTIVERVFKPVQII</sequence>
<dbReference type="Proteomes" id="UP001233999">
    <property type="component" value="Unassembled WGS sequence"/>
</dbReference>
<proteinExistence type="predicted"/>
<evidence type="ECO:0000313" key="2">
    <source>
        <dbReference type="Proteomes" id="UP001233999"/>
    </source>
</evidence>
<dbReference type="AlphaFoldDB" id="A0AAD8EIT6"/>
<reference evidence="1" key="1">
    <citation type="journal article" date="2023" name="IScience">
        <title>Live-bearing cockroach genome reveals convergent evolutionary mechanisms linked to viviparity in insects and beyond.</title>
        <authorList>
            <person name="Fouks B."/>
            <person name="Harrison M.C."/>
            <person name="Mikhailova A.A."/>
            <person name="Marchal E."/>
            <person name="English S."/>
            <person name="Carruthers M."/>
            <person name="Jennings E.C."/>
            <person name="Chiamaka E.L."/>
            <person name="Frigard R.A."/>
            <person name="Pippel M."/>
            <person name="Attardo G.M."/>
            <person name="Benoit J.B."/>
            <person name="Bornberg-Bauer E."/>
            <person name="Tobe S.S."/>
        </authorList>
    </citation>
    <scope>NUCLEOTIDE SEQUENCE</scope>
    <source>
        <strain evidence="1">Stay&amp;Tobe</strain>
    </source>
</reference>
<comment type="caution">
    <text evidence="1">The sequence shown here is derived from an EMBL/GenBank/DDBJ whole genome shotgun (WGS) entry which is preliminary data.</text>
</comment>
<dbReference type="PANTHER" id="PTHR14873:SF1">
    <property type="entry name" value="OS06G0694100 PROTEIN"/>
    <property type="match status" value="1"/>
</dbReference>
<dbReference type="SUPFAM" id="SSF48371">
    <property type="entry name" value="ARM repeat"/>
    <property type="match status" value="1"/>
</dbReference>
<organism evidence="1 2">
    <name type="scientific">Diploptera punctata</name>
    <name type="common">Pacific beetle cockroach</name>
    <dbReference type="NCBI Taxonomy" id="6984"/>
    <lineage>
        <taxon>Eukaryota</taxon>
        <taxon>Metazoa</taxon>
        <taxon>Ecdysozoa</taxon>
        <taxon>Arthropoda</taxon>
        <taxon>Hexapoda</taxon>
        <taxon>Insecta</taxon>
        <taxon>Pterygota</taxon>
        <taxon>Neoptera</taxon>
        <taxon>Polyneoptera</taxon>
        <taxon>Dictyoptera</taxon>
        <taxon>Blattodea</taxon>
        <taxon>Blaberoidea</taxon>
        <taxon>Blaberidae</taxon>
        <taxon>Diplopterinae</taxon>
        <taxon>Diploptera</taxon>
    </lineage>
</organism>
<dbReference type="PANTHER" id="PTHR14873">
    <property type="entry name" value="OS06G0694100 PROTEIN"/>
    <property type="match status" value="1"/>
</dbReference>
<gene>
    <name evidence="1" type="ORF">L9F63_001878</name>
</gene>
<evidence type="ECO:0008006" key="3">
    <source>
        <dbReference type="Google" id="ProtNLM"/>
    </source>
</evidence>
<name>A0AAD8EIT6_DIPPU</name>
<keyword evidence="2" id="KW-1185">Reference proteome</keyword>
<reference evidence="1" key="2">
    <citation type="submission" date="2023-05" db="EMBL/GenBank/DDBJ databases">
        <authorList>
            <person name="Fouks B."/>
        </authorList>
    </citation>
    <scope>NUCLEOTIDE SEQUENCE</scope>
    <source>
        <strain evidence="1">Stay&amp;Tobe</strain>
        <tissue evidence="1">Testes</tissue>
    </source>
</reference>
<dbReference type="InterPro" id="IPR016024">
    <property type="entry name" value="ARM-type_fold"/>
</dbReference>
<accession>A0AAD8EIT6</accession>